<feature type="region of interest" description="Disordered" evidence="6">
    <location>
        <begin position="674"/>
        <end position="744"/>
    </location>
</feature>
<feature type="coiled-coil region" evidence="5">
    <location>
        <begin position="91"/>
        <end position="118"/>
    </location>
</feature>
<keyword evidence="1" id="KW-0479">Metal-binding</keyword>
<dbReference type="GO" id="GO:0008270">
    <property type="term" value="F:zinc ion binding"/>
    <property type="evidence" value="ECO:0007669"/>
    <property type="project" value="UniProtKB-KW"/>
</dbReference>
<dbReference type="OrthoDB" id="6105938at2759"/>
<feature type="compositionally biased region" description="Acidic residues" evidence="6">
    <location>
        <begin position="233"/>
        <end position="262"/>
    </location>
</feature>
<dbReference type="Pfam" id="PF13445">
    <property type="entry name" value="zf-RING_UBOX"/>
    <property type="match status" value="1"/>
</dbReference>
<evidence type="ECO:0000256" key="5">
    <source>
        <dbReference type="SAM" id="Coils"/>
    </source>
</evidence>
<feature type="compositionally biased region" description="Low complexity" evidence="6">
    <location>
        <begin position="314"/>
        <end position="328"/>
    </location>
</feature>
<dbReference type="GO" id="GO:0006513">
    <property type="term" value="P:protein monoubiquitination"/>
    <property type="evidence" value="ECO:0007669"/>
    <property type="project" value="InterPro"/>
</dbReference>
<dbReference type="EMBL" id="JAEHOD010000003">
    <property type="protein sequence ID" value="KAG2453423.1"/>
    <property type="molecule type" value="Genomic_DNA"/>
</dbReference>
<feature type="region of interest" description="Disordered" evidence="6">
    <location>
        <begin position="765"/>
        <end position="870"/>
    </location>
</feature>
<feature type="compositionally biased region" description="Low complexity" evidence="6">
    <location>
        <begin position="167"/>
        <end position="186"/>
    </location>
</feature>
<dbReference type="PANTHER" id="PTHR14134">
    <property type="entry name" value="E3 UBIQUITIN-PROTEIN LIGASE RAD18"/>
    <property type="match status" value="1"/>
</dbReference>
<dbReference type="SMART" id="SM00184">
    <property type="entry name" value="RING"/>
    <property type="match status" value="1"/>
</dbReference>
<dbReference type="GO" id="GO:0003697">
    <property type="term" value="F:single-stranded DNA binding"/>
    <property type="evidence" value="ECO:0007669"/>
    <property type="project" value="InterPro"/>
</dbReference>
<dbReference type="AlphaFoldDB" id="A0A835WUB3"/>
<feature type="compositionally biased region" description="Low complexity" evidence="6">
    <location>
        <begin position="273"/>
        <end position="285"/>
    </location>
</feature>
<feature type="domain" description="RING-type" evidence="7">
    <location>
        <begin position="19"/>
        <end position="63"/>
    </location>
</feature>
<feature type="compositionally biased region" description="Low complexity" evidence="6">
    <location>
        <begin position="584"/>
        <end position="602"/>
    </location>
</feature>
<feature type="region of interest" description="Disordered" evidence="6">
    <location>
        <begin position="134"/>
        <end position="338"/>
    </location>
</feature>
<comment type="caution">
    <text evidence="8">The sequence shown here is derived from an EMBL/GenBank/DDBJ whole genome shotgun (WGS) entry which is preliminary data.</text>
</comment>
<keyword evidence="2 4" id="KW-0863">Zinc-finger</keyword>
<evidence type="ECO:0000256" key="2">
    <source>
        <dbReference type="ARBA" id="ARBA00022771"/>
    </source>
</evidence>
<feature type="compositionally biased region" description="Low complexity" evidence="6">
    <location>
        <begin position="296"/>
        <end position="305"/>
    </location>
</feature>
<dbReference type="GO" id="GO:0005634">
    <property type="term" value="C:nucleus"/>
    <property type="evidence" value="ECO:0007669"/>
    <property type="project" value="TreeGrafter"/>
</dbReference>
<feature type="region of interest" description="Disordered" evidence="6">
    <location>
        <begin position="373"/>
        <end position="397"/>
    </location>
</feature>
<dbReference type="InterPro" id="IPR001841">
    <property type="entry name" value="Znf_RING"/>
</dbReference>
<dbReference type="Proteomes" id="UP000613740">
    <property type="component" value="Unassembled WGS sequence"/>
</dbReference>
<keyword evidence="3" id="KW-0862">Zinc</keyword>
<proteinExistence type="predicted"/>
<feature type="region of interest" description="Disordered" evidence="6">
    <location>
        <begin position="429"/>
        <end position="459"/>
    </location>
</feature>
<keyword evidence="9" id="KW-1185">Reference proteome</keyword>
<feature type="compositionally biased region" description="Low complexity" evidence="6">
    <location>
        <begin position="134"/>
        <end position="147"/>
    </location>
</feature>
<evidence type="ECO:0000256" key="1">
    <source>
        <dbReference type="ARBA" id="ARBA00022723"/>
    </source>
</evidence>
<dbReference type="SUPFAM" id="SSF57850">
    <property type="entry name" value="RING/U-box"/>
    <property type="match status" value="1"/>
</dbReference>
<feature type="compositionally biased region" description="Low complexity" evidence="6">
    <location>
        <begin position="557"/>
        <end position="575"/>
    </location>
</feature>
<evidence type="ECO:0000313" key="8">
    <source>
        <dbReference type="EMBL" id="KAG2453423.1"/>
    </source>
</evidence>
<dbReference type="GO" id="GO:0006301">
    <property type="term" value="P:DNA damage tolerance"/>
    <property type="evidence" value="ECO:0007669"/>
    <property type="project" value="InterPro"/>
</dbReference>
<feature type="compositionally biased region" description="Gly residues" evidence="6">
    <location>
        <begin position="429"/>
        <end position="443"/>
    </location>
</feature>
<dbReference type="InterPro" id="IPR013083">
    <property type="entry name" value="Znf_RING/FYVE/PHD"/>
</dbReference>
<keyword evidence="5" id="KW-0175">Coiled coil</keyword>
<dbReference type="GO" id="GO:0097505">
    <property type="term" value="C:Rad6-Rad18 complex"/>
    <property type="evidence" value="ECO:0007669"/>
    <property type="project" value="TreeGrafter"/>
</dbReference>
<gene>
    <name evidence="8" type="ORF">HYH02_001646</name>
</gene>
<dbReference type="InterPro" id="IPR017907">
    <property type="entry name" value="Znf_RING_CS"/>
</dbReference>
<evidence type="ECO:0000256" key="4">
    <source>
        <dbReference type="PROSITE-ProRule" id="PRU00175"/>
    </source>
</evidence>
<dbReference type="PROSITE" id="PS00518">
    <property type="entry name" value="ZF_RING_1"/>
    <property type="match status" value="1"/>
</dbReference>
<reference evidence="8" key="1">
    <citation type="journal article" date="2020" name="bioRxiv">
        <title>Comparative genomics of Chlamydomonas.</title>
        <authorList>
            <person name="Craig R.J."/>
            <person name="Hasan A.R."/>
            <person name="Ness R.W."/>
            <person name="Keightley P.D."/>
        </authorList>
    </citation>
    <scope>NUCLEOTIDE SEQUENCE</scope>
    <source>
        <strain evidence="8">CCAP 11/173</strain>
    </source>
</reference>
<protein>
    <recommendedName>
        <fullName evidence="7">RING-type domain-containing protein</fullName>
    </recommendedName>
</protein>
<name>A0A835WUB3_9CHLO</name>
<accession>A0A835WUB3</accession>
<evidence type="ECO:0000259" key="7">
    <source>
        <dbReference type="PROSITE" id="PS50089"/>
    </source>
</evidence>
<feature type="compositionally biased region" description="Low complexity" evidence="6">
    <location>
        <begin position="807"/>
        <end position="820"/>
    </location>
</feature>
<sequence length="968" mass="96874">MDPEDVPPELGDLAEALTCPICKGLFDGPVSPPCGHTFCSMCIRQSLDFAHANKQKGTCPSCRADCNADQLRRVDALRVVSTVLPDVALAVHNLKGRLEEYERRLQQAEQQLAAAQGHSGAAATPAGGAAAAACSRGASARPGGRSSLQPAEGPTGAVEGRPRRGVAQQQASQPSARSTRQAARQAPDGRSCKRRAVGDTGARQAAGGGGAGEDGRDDDASDFAAVSGRSDQQSDEDPGFELASEEEQEEEEDVYSDGDEDYSPSGRNKGRRQSSAAAGAGPAVGSRKRGRPSSVAAAAAATAAAHQPHRGAGRARASGSAPPEVSAPVPAPAHAPAPQDGMGDCPLCGHRYSLAQLQAHVDICLTRQSARAGGAAGSSGAAVPSVRGPSPGPAAVAGSAKAGPLARTFAAGTGVGVGAAAAVGVGRGRPGSAGGAAGGGSSSGGAAAQPARPPTDVKVPPAQVWHSMTDKAARKVMGSHGLPVTGDKNDWSARYNRYRTFLRTEKDRCTIQTMDQLLRAFLQKELQEDAGRRQPAAAPSWMLNQIREAAERMKVAQRSQQAVAAQRARSASAAGLHDDGGATGADDAAAAAPPDAEPGGEALTAATPAALTTGSPRPQMTNDGPGAAAASLAAAVAPVAPFTSTAPPLPAAAAAVPGLPGRVDHDVIMIGSDSEEDVKPGQPGAATAVPRQPAGGPSSWLGPRAATPGNGGPEPGAHEPRRLAPAGEADMPGGYTAPAAAAEGSSDAVITAGADAAGAFGGDGMLQGLPVQGQGPVFESPHSEWPGGQHGGGQQQHLQADGRQPSEQQAQGQGQEQGRGQEQEDAEEANTPLPPPRPSQWMRAGSPPPGADDDAPATAQLPAASGSWGLPWALDYGGRGTASAAAAVAASGIGKDTAGNDNGADMSLGGGGWLADISNGTGSQRQARPSLQLAGEAALPAGKALAAAAAWNAQRREAVDVASEQQYE</sequence>
<organism evidence="8 9">
    <name type="scientific">Chlamydomonas schloesseri</name>
    <dbReference type="NCBI Taxonomy" id="2026947"/>
    <lineage>
        <taxon>Eukaryota</taxon>
        <taxon>Viridiplantae</taxon>
        <taxon>Chlorophyta</taxon>
        <taxon>core chlorophytes</taxon>
        <taxon>Chlorophyceae</taxon>
        <taxon>CS clade</taxon>
        <taxon>Chlamydomonadales</taxon>
        <taxon>Chlamydomonadaceae</taxon>
        <taxon>Chlamydomonas</taxon>
    </lineage>
</organism>
<evidence type="ECO:0000256" key="6">
    <source>
        <dbReference type="SAM" id="MobiDB-lite"/>
    </source>
</evidence>
<dbReference type="InterPro" id="IPR039577">
    <property type="entry name" value="Rad18"/>
</dbReference>
<dbReference type="PROSITE" id="PS50089">
    <property type="entry name" value="ZF_RING_2"/>
    <property type="match status" value="1"/>
</dbReference>
<evidence type="ECO:0000313" key="9">
    <source>
        <dbReference type="Proteomes" id="UP000613740"/>
    </source>
</evidence>
<dbReference type="GO" id="GO:0061630">
    <property type="term" value="F:ubiquitin protein ligase activity"/>
    <property type="evidence" value="ECO:0007669"/>
    <property type="project" value="InterPro"/>
</dbReference>
<feature type="region of interest" description="Disordered" evidence="6">
    <location>
        <begin position="557"/>
        <end position="602"/>
    </location>
</feature>
<dbReference type="InterPro" id="IPR027370">
    <property type="entry name" value="Znf-RING_euk"/>
</dbReference>
<dbReference type="PANTHER" id="PTHR14134:SF2">
    <property type="entry name" value="E3 UBIQUITIN-PROTEIN LIGASE RAD18"/>
    <property type="match status" value="1"/>
</dbReference>
<evidence type="ECO:0000256" key="3">
    <source>
        <dbReference type="ARBA" id="ARBA00022833"/>
    </source>
</evidence>
<dbReference type="Gene3D" id="3.30.40.10">
    <property type="entry name" value="Zinc/RING finger domain, C3HC4 (zinc finger)"/>
    <property type="match status" value="1"/>
</dbReference>